<dbReference type="Proteomes" id="UP000005291">
    <property type="component" value="Unassembled WGS sequence"/>
</dbReference>
<reference evidence="1 2" key="1">
    <citation type="submission" date="2012-04" db="EMBL/GenBank/DDBJ databases">
        <authorList>
            <person name="Genoscope - CEA"/>
        </authorList>
    </citation>
    <scope>NUCLEOTIDE SEQUENCE [LARGE SCALE GENOMIC DNA]</scope>
    <source>
        <strain evidence="1 2">9808</strain>
    </source>
</reference>
<dbReference type="InterPro" id="IPR013424">
    <property type="entry name" value="Ice-binding_C"/>
</dbReference>
<dbReference type="NCBIfam" id="TIGR02595">
    <property type="entry name" value="PEP_CTERM"/>
    <property type="match status" value="1"/>
</dbReference>
<name>I4I626_MICAE</name>
<accession>I4I626</accession>
<dbReference type="HOGENOM" id="CLU_2683714_0_0_3"/>
<dbReference type="AlphaFoldDB" id="I4I626"/>
<sequence>MPRYLFTRLDFDSTFKRPGPGYDYGGCPGSCKGAIQIVPEPSSTAGVLAIGSFGALGAASTLKRKLKPSKSDEN</sequence>
<evidence type="ECO:0000313" key="1">
    <source>
        <dbReference type="EMBL" id="CCI29750.1"/>
    </source>
</evidence>
<evidence type="ECO:0008006" key="3">
    <source>
        <dbReference type="Google" id="ProtNLM"/>
    </source>
</evidence>
<gene>
    <name evidence="1" type="ORF">MICAG_970011</name>
</gene>
<protein>
    <recommendedName>
        <fullName evidence="3">PEP-CTERM protein-sorting domain-containing protein</fullName>
    </recommendedName>
</protein>
<proteinExistence type="predicted"/>
<comment type="caution">
    <text evidence="1">The sequence shown here is derived from an EMBL/GenBank/DDBJ whole genome shotgun (WGS) entry which is preliminary data.</text>
</comment>
<dbReference type="EMBL" id="CAIN01000477">
    <property type="protein sequence ID" value="CCI29750.1"/>
    <property type="molecule type" value="Genomic_DNA"/>
</dbReference>
<evidence type="ECO:0000313" key="2">
    <source>
        <dbReference type="Proteomes" id="UP000005291"/>
    </source>
</evidence>
<organism evidence="1 2">
    <name type="scientific">Microcystis aeruginosa PCC 9808</name>
    <dbReference type="NCBI Taxonomy" id="1160284"/>
    <lineage>
        <taxon>Bacteria</taxon>
        <taxon>Bacillati</taxon>
        <taxon>Cyanobacteriota</taxon>
        <taxon>Cyanophyceae</taxon>
        <taxon>Oscillatoriophycideae</taxon>
        <taxon>Chroococcales</taxon>
        <taxon>Microcystaceae</taxon>
        <taxon>Microcystis</taxon>
    </lineage>
</organism>